<protein>
    <submittedName>
        <fullName evidence="1">Uncharacterized protein</fullName>
    </submittedName>
</protein>
<sequence>MKTVTPATTTIIITTTVGASHSVPPTLPSRRNLSGLRVPRKNVLFTLVCAECVPVTCHLFPIRMNVYQQHFRQQWTYRNKSKKTTEINS</sequence>
<proteinExistence type="predicted"/>
<accession>A0A016SJA6</accession>
<name>A0A016SJA6_9BILA</name>
<evidence type="ECO:0000313" key="1">
    <source>
        <dbReference type="EMBL" id="EYB90710.1"/>
    </source>
</evidence>
<keyword evidence="2" id="KW-1185">Reference proteome</keyword>
<reference evidence="2" key="1">
    <citation type="journal article" date="2015" name="Nat. Genet.">
        <title>The genome and transcriptome of the zoonotic hookworm Ancylostoma ceylanicum identify infection-specific gene families.</title>
        <authorList>
            <person name="Schwarz E.M."/>
            <person name="Hu Y."/>
            <person name="Antoshechkin I."/>
            <person name="Miller M.M."/>
            <person name="Sternberg P.W."/>
            <person name="Aroian R.V."/>
        </authorList>
    </citation>
    <scope>NUCLEOTIDE SEQUENCE</scope>
    <source>
        <strain evidence="2">HY135</strain>
    </source>
</reference>
<gene>
    <name evidence="1" type="primary">Acey_s0215.g2359</name>
    <name evidence="1" type="ORF">Y032_0215g2359</name>
</gene>
<dbReference type="EMBL" id="JARK01001551">
    <property type="protein sequence ID" value="EYB90710.1"/>
    <property type="molecule type" value="Genomic_DNA"/>
</dbReference>
<organism evidence="1 2">
    <name type="scientific">Ancylostoma ceylanicum</name>
    <dbReference type="NCBI Taxonomy" id="53326"/>
    <lineage>
        <taxon>Eukaryota</taxon>
        <taxon>Metazoa</taxon>
        <taxon>Ecdysozoa</taxon>
        <taxon>Nematoda</taxon>
        <taxon>Chromadorea</taxon>
        <taxon>Rhabditida</taxon>
        <taxon>Rhabditina</taxon>
        <taxon>Rhabditomorpha</taxon>
        <taxon>Strongyloidea</taxon>
        <taxon>Ancylostomatidae</taxon>
        <taxon>Ancylostomatinae</taxon>
        <taxon>Ancylostoma</taxon>
    </lineage>
</organism>
<dbReference type="AlphaFoldDB" id="A0A016SJA6"/>
<comment type="caution">
    <text evidence="1">The sequence shown here is derived from an EMBL/GenBank/DDBJ whole genome shotgun (WGS) entry which is preliminary data.</text>
</comment>
<evidence type="ECO:0000313" key="2">
    <source>
        <dbReference type="Proteomes" id="UP000024635"/>
    </source>
</evidence>
<dbReference type="Proteomes" id="UP000024635">
    <property type="component" value="Unassembled WGS sequence"/>
</dbReference>